<sequence length="207" mass="23275">MSPLPSWLRSHSHAAELPLSGGSARELPPPIKPRTLRRSRDAYGYVTSDGRYRVTPAYAPTLQRGSASRPTDWIVKDLTGAEESRSYGLLSLVRKYLCAPGGKVPWLVCDMDEGVMRVESSMRAAAAWASSYACAPVRERRSYPGGDCYDYVFGFPGEDDNTCVFIMRADVAHRHGFNPVQQPRYPYPAAPDERVRRPDETDEDWFR</sequence>
<name>A0A388T7T5_9ACTN</name>
<evidence type="ECO:0000313" key="2">
    <source>
        <dbReference type="EMBL" id="GBQ04364.1"/>
    </source>
</evidence>
<proteinExistence type="predicted"/>
<gene>
    <name evidence="2" type="ORF">SSP531S_58580</name>
</gene>
<feature type="compositionally biased region" description="Basic and acidic residues" evidence="1">
    <location>
        <begin position="191"/>
        <end position="207"/>
    </location>
</feature>
<reference evidence="2 3" key="1">
    <citation type="submission" date="2018-07" db="EMBL/GenBank/DDBJ databases">
        <title>Whole Genome Shotgun Sequence of Streptomyces spongiicola strain 531S.</title>
        <authorList>
            <person name="Dohra H."/>
            <person name="Kodani S."/>
        </authorList>
    </citation>
    <scope>NUCLEOTIDE SEQUENCE [LARGE SCALE GENOMIC DNA]</scope>
    <source>
        <strain evidence="2 3">531S</strain>
    </source>
</reference>
<dbReference type="Proteomes" id="UP000265354">
    <property type="component" value="Unassembled WGS sequence"/>
</dbReference>
<dbReference type="AlphaFoldDB" id="A0A388T7T5"/>
<protein>
    <submittedName>
        <fullName evidence="2">Uncharacterized protein</fullName>
    </submittedName>
</protein>
<dbReference type="RefSeq" id="WP_116429159.1">
    <property type="nucleotide sequence ID" value="NZ_BGZL01000037.1"/>
</dbReference>
<accession>A0A388T7T5</accession>
<organism evidence="2 3">
    <name type="scientific">Streptomyces spongiicola</name>
    <dbReference type="NCBI Taxonomy" id="1690221"/>
    <lineage>
        <taxon>Bacteria</taxon>
        <taxon>Bacillati</taxon>
        <taxon>Actinomycetota</taxon>
        <taxon>Actinomycetes</taxon>
        <taxon>Kitasatosporales</taxon>
        <taxon>Streptomycetaceae</taxon>
        <taxon>Streptomyces</taxon>
    </lineage>
</organism>
<comment type="caution">
    <text evidence="2">The sequence shown here is derived from an EMBL/GenBank/DDBJ whole genome shotgun (WGS) entry which is preliminary data.</text>
</comment>
<evidence type="ECO:0000256" key="1">
    <source>
        <dbReference type="SAM" id="MobiDB-lite"/>
    </source>
</evidence>
<dbReference type="EMBL" id="BGZL01000037">
    <property type="protein sequence ID" value="GBQ04364.1"/>
    <property type="molecule type" value="Genomic_DNA"/>
</dbReference>
<evidence type="ECO:0000313" key="3">
    <source>
        <dbReference type="Proteomes" id="UP000265354"/>
    </source>
</evidence>
<feature type="region of interest" description="Disordered" evidence="1">
    <location>
        <begin position="182"/>
        <end position="207"/>
    </location>
</feature>